<feature type="region of interest" description="Disordered" evidence="1">
    <location>
        <begin position="73"/>
        <end position="106"/>
    </location>
</feature>
<feature type="region of interest" description="Disordered" evidence="1">
    <location>
        <begin position="579"/>
        <end position="631"/>
    </location>
</feature>
<dbReference type="OrthoDB" id="545823at2759"/>
<dbReference type="Proteomes" id="UP000612055">
    <property type="component" value="Unassembled WGS sequence"/>
</dbReference>
<protein>
    <submittedName>
        <fullName evidence="2">Uncharacterized protein</fullName>
    </submittedName>
</protein>
<feature type="region of interest" description="Disordered" evidence="1">
    <location>
        <begin position="1"/>
        <end position="48"/>
    </location>
</feature>
<feature type="compositionally biased region" description="Polar residues" evidence="1">
    <location>
        <begin position="243"/>
        <end position="255"/>
    </location>
</feature>
<dbReference type="EMBL" id="JAEHOE010000038">
    <property type="protein sequence ID" value="KAG2493406.1"/>
    <property type="molecule type" value="Genomic_DNA"/>
</dbReference>
<organism evidence="2 3">
    <name type="scientific">Edaphochlamys debaryana</name>
    <dbReference type="NCBI Taxonomy" id="47281"/>
    <lineage>
        <taxon>Eukaryota</taxon>
        <taxon>Viridiplantae</taxon>
        <taxon>Chlorophyta</taxon>
        <taxon>core chlorophytes</taxon>
        <taxon>Chlorophyceae</taxon>
        <taxon>CS clade</taxon>
        <taxon>Chlamydomonadales</taxon>
        <taxon>Chlamydomonadales incertae sedis</taxon>
        <taxon>Edaphochlamys</taxon>
    </lineage>
</organism>
<feature type="compositionally biased region" description="Gly residues" evidence="1">
    <location>
        <begin position="581"/>
        <end position="609"/>
    </location>
</feature>
<reference evidence="2" key="1">
    <citation type="journal article" date="2020" name="bioRxiv">
        <title>Comparative genomics of Chlamydomonas.</title>
        <authorList>
            <person name="Craig R.J."/>
            <person name="Hasan A.R."/>
            <person name="Ness R.W."/>
            <person name="Keightley P.D."/>
        </authorList>
    </citation>
    <scope>NUCLEOTIDE SEQUENCE</scope>
    <source>
        <strain evidence="2">CCAP 11/70</strain>
    </source>
</reference>
<proteinExistence type="predicted"/>
<feature type="compositionally biased region" description="Basic and acidic residues" evidence="1">
    <location>
        <begin position="354"/>
        <end position="375"/>
    </location>
</feature>
<feature type="compositionally biased region" description="Polar residues" evidence="1">
    <location>
        <begin position="415"/>
        <end position="430"/>
    </location>
</feature>
<evidence type="ECO:0000256" key="1">
    <source>
        <dbReference type="SAM" id="MobiDB-lite"/>
    </source>
</evidence>
<keyword evidence="3" id="KW-1185">Reference proteome</keyword>
<feature type="region of interest" description="Disordered" evidence="1">
    <location>
        <begin position="694"/>
        <end position="717"/>
    </location>
</feature>
<comment type="caution">
    <text evidence="2">The sequence shown here is derived from an EMBL/GenBank/DDBJ whole genome shotgun (WGS) entry which is preliminary data.</text>
</comment>
<evidence type="ECO:0000313" key="3">
    <source>
        <dbReference type="Proteomes" id="UP000612055"/>
    </source>
</evidence>
<gene>
    <name evidence="2" type="ORF">HYH03_008532</name>
</gene>
<evidence type="ECO:0000313" key="2">
    <source>
        <dbReference type="EMBL" id="KAG2493406.1"/>
    </source>
</evidence>
<feature type="region of interest" description="Disordered" evidence="1">
    <location>
        <begin position="201"/>
        <end position="433"/>
    </location>
</feature>
<feature type="region of interest" description="Disordered" evidence="1">
    <location>
        <begin position="525"/>
        <end position="552"/>
    </location>
</feature>
<feature type="region of interest" description="Disordered" evidence="1">
    <location>
        <begin position="121"/>
        <end position="146"/>
    </location>
</feature>
<dbReference type="AlphaFoldDB" id="A0A836BY33"/>
<name>A0A836BY33_9CHLO</name>
<accession>A0A836BY33</accession>
<feature type="compositionally biased region" description="Gly residues" evidence="1">
    <location>
        <begin position="257"/>
        <end position="270"/>
    </location>
</feature>
<feature type="compositionally biased region" description="Low complexity" evidence="1">
    <location>
        <begin position="376"/>
        <end position="390"/>
    </location>
</feature>
<sequence>MAVSPKAVAGKDAHQHDMVLPAGDCEDEQARNTAGSERSGPAPTLGRAPSLRQAASFLRASFNASARLLRLGSVAGRRQEEPDPEPSVSAGPPVTPRATRAHRESQGFIGSLLSAVGIHHREPSRDASPSAEAGSGRSKLNTSNARTLARLSSAAMMRSELQNFSQFGDLRNDSFSRPAAVKLIKRGSMAGSEVAAAAAAAVAGSHSPPRKAPSRDLGRHSTNSSHLAPNGRVSATGAFAADPSSQRTPRQSTYDNGDGGGGGGGGGGTASSGDPGHHSRGSRSGSPAPLGRQSLNGAPRMISAVGPHPPSQPRPSGYGSPGHSRPGTGHKSPGHSRPGTGHKSPGHMRQPELSGEHHLPSVRDRPPTPRGERRASSSGSPSKLSKMLGSFRLPDIISGPGAGAVKTGVSEQRRGSVTGQAQSQLNSPMACNSPIAGSDVPALRARRMSSSNAAAGTGVGTSSGHIRGSGGSFIGLPGGACGPGAAAIVASAAKRAAAMAAANGVVPSGGSTSGALARPIPIPPPGVPSSVAPRLSSATVRPPPQSNGSGILQDFQSSLELGEDSALAAVEAEFDRRFGRTAGGVPGQADGGAGGGSERGTPTGPGTGPGAFARRSMVGPEHSSGGNALQPTSLYRQSANAALMGSGGGGMGACTPDESLLGTSLDGGRPQALNAKMRLASIRLSYADGLVGPGGVPQSGPVPGAVQTPSPDGTPLRHAAHAAHTALNATA</sequence>